<dbReference type="AlphaFoldDB" id="A0A956NHY0"/>
<dbReference type="InterPro" id="IPR003423">
    <property type="entry name" value="OMP_efflux"/>
</dbReference>
<proteinExistence type="inferred from homology"/>
<organism evidence="2 3">
    <name type="scientific">Eiseniibacteriota bacterium</name>
    <dbReference type="NCBI Taxonomy" id="2212470"/>
    <lineage>
        <taxon>Bacteria</taxon>
        <taxon>Candidatus Eiseniibacteriota</taxon>
    </lineage>
</organism>
<gene>
    <name evidence="2" type="ORF">KDA27_24685</name>
</gene>
<feature type="non-terminal residue" evidence="2">
    <location>
        <position position="1"/>
    </location>
</feature>
<dbReference type="InterPro" id="IPR010131">
    <property type="entry name" value="MdtP/NodT-like"/>
</dbReference>
<sequence>AQVFAAGLLPDPSFSFSLDRPLEPQGLVTALTAALGLDIPALLHRPAAVREARANLDAVRYDLVWAEWLTAEQTRLVATRIPFLEETRELTSELRSLTQKELDRRLAAVSRGDLAAAQLEAPRLSASEAANRDREAESELEAAKLELNRVLGIDPREVIQLAPPEPSRSSLPTLDTMFERAARDRADLAGFRAAFEAVRAGGSAARLDRFPLPSLDFGAARDTGGLKTAGAGISFILPIWNRNRGEVAVTDATVARARADYAARLDAIRADLAAAQSALTVAARQHLAVSEELRELEGRLAANELSAERGDTSFSAAAEMRALVLDRRITQVSLARDVAELEIGLEIVCGQRLGEFQ</sequence>
<evidence type="ECO:0000313" key="3">
    <source>
        <dbReference type="Proteomes" id="UP000739538"/>
    </source>
</evidence>
<protein>
    <submittedName>
        <fullName evidence="2">TolC family protein</fullName>
    </submittedName>
</protein>
<accession>A0A956NHY0</accession>
<dbReference type="EMBL" id="JAGQHS010000248">
    <property type="protein sequence ID" value="MCA9759012.1"/>
    <property type="molecule type" value="Genomic_DNA"/>
</dbReference>
<reference evidence="2" key="2">
    <citation type="journal article" date="2021" name="Microbiome">
        <title>Successional dynamics and alternative stable states in a saline activated sludge microbial community over 9 years.</title>
        <authorList>
            <person name="Wang Y."/>
            <person name="Ye J."/>
            <person name="Ju F."/>
            <person name="Liu L."/>
            <person name="Boyd J.A."/>
            <person name="Deng Y."/>
            <person name="Parks D.H."/>
            <person name="Jiang X."/>
            <person name="Yin X."/>
            <person name="Woodcroft B.J."/>
            <person name="Tyson G.W."/>
            <person name="Hugenholtz P."/>
            <person name="Polz M.F."/>
            <person name="Zhang T."/>
        </authorList>
    </citation>
    <scope>NUCLEOTIDE SEQUENCE</scope>
    <source>
        <strain evidence="2">HKST-UBA02</strain>
    </source>
</reference>
<evidence type="ECO:0000256" key="1">
    <source>
        <dbReference type="ARBA" id="ARBA00007613"/>
    </source>
</evidence>
<dbReference type="PANTHER" id="PTHR30203:SF24">
    <property type="entry name" value="BLR4935 PROTEIN"/>
    <property type="match status" value="1"/>
</dbReference>
<dbReference type="SUPFAM" id="SSF56954">
    <property type="entry name" value="Outer membrane efflux proteins (OEP)"/>
    <property type="match status" value="1"/>
</dbReference>
<dbReference type="Pfam" id="PF02321">
    <property type="entry name" value="OEP"/>
    <property type="match status" value="1"/>
</dbReference>
<name>A0A956NHY0_UNCEI</name>
<dbReference type="Gene3D" id="1.20.1600.10">
    <property type="entry name" value="Outer membrane efflux proteins (OEP)"/>
    <property type="match status" value="1"/>
</dbReference>
<reference evidence="2" key="1">
    <citation type="submission" date="2020-04" db="EMBL/GenBank/DDBJ databases">
        <authorList>
            <person name="Zhang T."/>
        </authorList>
    </citation>
    <scope>NUCLEOTIDE SEQUENCE</scope>
    <source>
        <strain evidence="2">HKST-UBA02</strain>
    </source>
</reference>
<dbReference type="GO" id="GO:0015562">
    <property type="term" value="F:efflux transmembrane transporter activity"/>
    <property type="evidence" value="ECO:0007669"/>
    <property type="project" value="InterPro"/>
</dbReference>
<comment type="similarity">
    <text evidence="1">Belongs to the outer membrane factor (OMF) (TC 1.B.17) family.</text>
</comment>
<evidence type="ECO:0000313" key="2">
    <source>
        <dbReference type="EMBL" id="MCA9759012.1"/>
    </source>
</evidence>
<dbReference type="Proteomes" id="UP000739538">
    <property type="component" value="Unassembled WGS sequence"/>
</dbReference>
<comment type="caution">
    <text evidence="2">The sequence shown here is derived from an EMBL/GenBank/DDBJ whole genome shotgun (WGS) entry which is preliminary data.</text>
</comment>
<dbReference type="PANTHER" id="PTHR30203">
    <property type="entry name" value="OUTER MEMBRANE CATION EFFLUX PROTEIN"/>
    <property type="match status" value="1"/>
</dbReference>